<dbReference type="Proteomes" id="UP001156694">
    <property type="component" value="Unassembled WGS sequence"/>
</dbReference>
<dbReference type="Gene3D" id="3.40.50.2000">
    <property type="entry name" value="Glycogen Phosphorylase B"/>
    <property type="match status" value="1"/>
</dbReference>
<gene>
    <name evidence="2" type="ORF">GCM10007939_09240</name>
</gene>
<dbReference type="SUPFAM" id="SSF53756">
    <property type="entry name" value="UDP-Glycosyltransferase/glycogen phosphorylase"/>
    <property type="match status" value="1"/>
</dbReference>
<keyword evidence="3" id="KW-1185">Reference proteome</keyword>
<comment type="caution">
    <text evidence="2">The sequence shown here is derived from an EMBL/GenBank/DDBJ whole genome shotgun (WGS) entry which is preliminary data.</text>
</comment>
<accession>A0ABQ5VTZ9</accession>
<dbReference type="EMBL" id="BSNN01000002">
    <property type="protein sequence ID" value="GLQ34641.1"/>
    <property type="molecule type" value="Genomic_DNA"/>
</dbReference>
<feature type="region of interest" description="Disordered" evidence="1">
    <location>
        <begin position="1"/>
        <end position="25"/>
    </location>
</feature>
<evidence type="ECO:0000313" key="2">
    <source>
        <dbReference type="EMBL" id="GLQ34641.1"/>
    </source>
</evidence>
<dbReference type="PANTHER" id="PTHR46656">
    <property type="entry name" value="PUTATIVE-RELATED"/>
    <property type="match status" value="1"/>
</dbReference>
<evidence type="ECO:0000256" key="1">
    <source>
        <dbReference type="SAM" id="MobiDB-lite"/>
    </source>
</evidence>
<proteinExistence type="predicted"/>
<dbReference type="PANTHER" id="PTHR46656:SF3">
    <property type="entry name" value="PUTATIVE-RELATED"/>
    <property type="match status" value="1"/>
</dbReference>
<evidence type="ECO:0000313" key="3">
    <source>
        <dbReference type="Proteomes" id="UP001156694"/>
    </source>
</evidence>
<protein>
    <submittedName>
        <fullName evidence="2">Uncharacterized protein</fullName>
    </submittedName>
</protein>
<organism evidence="2 3">
    <name type="scientific">Amylibacter marinus</name>
    <dbReference type="NCBI Taxonomy" id="1475483"/>
    <lineage>
        <taxon>Bacteria</taxon>
        <taxon>Pseudomonadati</taxon>
        <taxon>Pseudomonadota</taxon>
        <taxon>Alphaproteobacteria</taxon>
        <taxon>Rhodobacterales</taxon>
        <taxon>Paracoccaceae</taxon>
        <taxon>Amylibacter</taxon>
    </lineage>
</organism>
<name>A0ABQ5VTZ9_9RHOB</name>
<reference evidence="3" key="1">
    <citation type="journal article" date="2019" name="Int. J. Syst. Evol. Microbiol.">
        <title>The Global Catalogue of Microorganisms (GCM) 10K type strain sequencing project: providing services to taxonomists for standard genome sequencing and annotation.</title>
        <authorList>
            <consortium name="The Broad Institute Genomics Platform"/>
            <consortium name="The Broad Institute Genome Sequencing Center for Infectious Disease"/>
            <person name="Wu L."/>
            <person name="Ma J."/>
        </authorList>
    </citation>
    <scope>NUCLEOTIDE SEQUENCE [LARGE SCALE GENOMIC DNA]</scope>
    <source>
        <strain evidence="3">NBRC 110140</strain>
    </source>
</reference>
<sequence>MTAGQDWSKHMGQNMKHQDLEKQRQPAVNGVKSLPQTPQSVLFYGCLFEQGRAQTAEAVQFNARLIETGWDLHTVSGRTDTLNQKIVNYRTPYKFKRSVAFLAKYDRVIIQLAEFAHPSYQCGTIWRKTKERVRMHRMLNLLIQSGHRVHLVGTRRQMFQSGLVHLPKHASFDTLPALLCALGGVEPPLKSKSIQRATRVLYDHANYLHQDGRFTATRLHSQLQHQAHPDDDLVKICEFAQSSAFFRHGLVTRVRRARIQPSAPAVQTTPPHPLRDIAMHNAEESGLPRYALHLRAFFGLTTTYPIATHQQKEAFLRWYVEKSRERLPDFWVPRPTDDRPNLDTDASKDALDIAHYLEDPNHAKLCNPEIRALLQKRVCETGPTGLAILLALLVRLPVSQEVLDNPWQAGEIAHWFSKVVLNIEPELGPRNAPLLSQSTGRCIAQISGLSNGGSGLAVNFEMTRQALDKLSIPATLLDVENRAPPQQHTSHSAQTKVRKNFIIHHVNADRVPLACMTPQLCHRNDIFHIGYFLWETSALPEIHQLGIDLMNEIWTPSTFVTDLYRANSNQVVKTMGKSIPQLSDLANMADKATRDPNSFTVVNAFDFHSSLERKNPLATLIGFQRAFPKKQYPHARLILKSTPSASGHWGDPNDQLAQIRKAQIQDSRIKLIEERIPTLQFFQLIAQADCVVSSHRGEGFGYLPAYALALKRPLICTNWGGNTDFCTKRTSLLLEPNLIPVPQGHSIYEAKGAQWANVDPNQIATHLHSVLDDPLQAKKRAQKGFDEVWARYAPETYANSISQRLQDLGLI</sequence>